<sequence>MQIGRKIYYDKATGNVLVDTGERSGDVVETTIEQDFSSYVALAERVPATVGVLELPFGEFAENFARYPYRVQPLSRTIVFDVDATGLNLDQLKAAKIAQLNDFCNQAIIGGFVSTALGEEHQYGFDREDQANLTGRLAGIAAGTAPTEFLWKTKDAGPLTHTVDQFKQVCLDGDAHKEAQIAKFWTLKATVEVAQTIEELPSIEWN</sequence>
<dbReference type="KEGG" id="tab:CIG75_17010"/>
<organism evidence="2 3">
    <name type="scientific">Tumebacillus algifaecis</name>
    <dbReference type="NCBI Taxonomy" id="1214604"/>
    <lineage>
        <taxon>Bacteria</taxon>
        <taxon>Bacillati</taxon>
        <taxon>Bacillota</taxon>
        <taxon>Bacilli</taxon>
        <taxon>Bacillales</taxon>
        <taxon>Alicyclobacillaceae</taxon>
        <taxon>Tumebacillus</taxon>
    </lineage>
</organism>
<evidence type="ECO:0000259" key="1">
    <source>
        <dbReference type="Pfam" id="PF14301"/>
    </source>
</evidence>
<dbReference type="InterPro" id="IPR025484">
    <property type="entry name" value="DUF4376"/>
</dbReference>
<feature type="domain" description="DUF4376" evidence="1">
    <location>
        <begin position="91"/>
        <end position="197"/>
    </location>
</feature>
<gene>
    <name evidence="2" type="ORF">CIG75_17010</name>
</gene>
<dbReference type="EMBL" id="CP022657">
    <property type="protein sequence ID" value="ASS76490.1"/>
    <property type="molecule type" value="Genomic_DNA"/>
</dbReference>
<dbReference type="RefSeq" id="WP_094237723.1">
    <property type="nucleotide sequence ID" value="NZ_CP022657.1"/>
</dbReference>
<evidence type="ECO:0000313" key="3">
    <source>
        <dbReference type="Proteomes" id="UP000214688"/>
    </source>
</evidence>
<name>A0A223D4Q6_9BACL</name>
<keyword evidence="3" id="KW-1185">Reference proteome</keyword>
<evidence type="ECO:0000313" key="2">
    <source>
        <dbReference type="EMBL" id="ASS76490.1"/>
    </source>
</evidence>
<accession>A0A223D4Q6</accession>
<proteinExistence type="predicted"/>
<protein>
    <recommendedName>
        <fullName evidence="1">DUF4376 domain-containing protein</fullName>
    </recommendedName>
</protein>
<dbReference type="OrthoDB" id="2382362at2"/>
<dbReference type="Proteomes" id="UP000214688">
    <property type="component" value="Chromosome"/>
</dbReference>
<reference evidence="2 3" key="1">
    <citation type="journal article" date="2015" name="Int. J. Syst. Evol. Microbiol.">
        <title>Tumebacillus algifaecis sp. nov., isolated from decomposing algal scum.</title>
        <authorList>
            <person name="Wu Y.F."/>
            <person name="Zhang B."/>
            <person name="Xing P."/>
            <person name="Wu Q.L."/>
            <person name="Liu S.J."/>
        </authorList>
    </citation>
    <scope>NUCLEOTIDE SEQUENCE [LARGE SCALE GENOMIC DNA]</scope>
    <source>
        <strain evidence="2 3">THMBR28</strain>
    </source>
</reference>
<dbReference type="AlphaFoldDB" id="A0A223D4Q6"/>
<dbReference type="Pfam" id="PF14301">
    <property type="entry name" value="DUF4376"/>
    <property type="match status" value="1"/>
</dbReference>